<proteinExistence type="predicted"/>
<sequence>MRGLRKTENGLSKEAKVLERKETVGCKGQANFLKEYYSILRAMSVVNYGVFTWEEGRRRLFPASVYAKIVQNVFSVISVGLGLVYTYAMLSSDYVDINKLEIHNLAVLSADMVVVLVHLNQFVVDFSLYKFNAEITQCVNAMLNLEEYGRGEFQAIGNWSRSFELICKAMRFLRNGGILLVFFFFFRETSVEALFCHYGFVGRLIYATVGLLYFVRLMVTINFHMVVNFGHYEFMQFWIRQLINSTRQDQSWENTKRCIDFYQMLVLQQNLQAAAFGEFYLPVGTGVLGVSIFWAIICTEKLKAHLAVRTLFFWCTWMALMSLYLQYSQCTKIHLLSRQFKSSIRSKTNVSMYKVWNVYRRSLRPITVKFGSFGSGSMVAFFKITIEICNYYVLVSSLYAHK</sequence>
<dbReference type="EMBL" id="CAJVCH010030605">
    <property type="protein sequence ID" value="CAG7709877.1"/>
    <property type="molecule type" value="Genomic_DNA"/>
</dbReference>
<keyword evidence="1" id="KW-1133">Transmembrane helix</keyword>
<accession>A0A8J2NUY1</accession>
<feature type="transmembrane region" description="Helical" evidence="1">
    <location>
        <begin position="69"/>
        <end position="90"/>
    </location>
</feature>
<dbReference type="Proteomes" id="UP000708208">
    <property type="component" value="Unassembled WGS sequence"/>
</dbReference>
<evidence type="ECO:0000313" key="2">
    <source>
        <dbReference type="EMBL" id="CAG7709877.1"/>
    </source>
</evidence>
<evidence type="ECO:0000256" key="1">
    <source>
        <dbReference type="SAM" id="Phobius"/>
    </source>
</evidence>
<organism evidence="2 3">
    <name type="scientific">Allacma fusca</name>
    <dbReference type="NCBI Taxonomy" id="39272"/>
    <lineage>
        <taxon>Eukaryota</taxon>
        <taxon>Metazoa</taxon>
        <taxon>Ecdysozoa</taxon>
        <taxon>Arthropoda</taxon>
        <taxon>Hexapoda</taxon>
        <taxon>Collembola</taxon>
        <taxon>Symphypleona</taxon>
        <taxon>Sminthuridae</taxon>
        <taxon>Allacma</taxon>
    </lineage>
</organism>
<evidence type="ECO:0000313" key="3">
    <source>
        <dbReference type="Proteomes" id="UP000708208"/>
    </source>
</evidence>
<feature type="transmembrane region" description="Helical" evidence="1">
    <location>
        <begin position="306"/>
        <end position="327"/>
    </location>
</feature>
<gene>
    <name evidence="2" type="ORF">AFUS01_LOCUS4861</name>
</gene>
<protein>
    <submittedName>
        <fullName evidence="2">Uncharacterized protein</fullName>
    </submittedName>
</protein>
<keyword evidence="1" id="KW-0472">Membrane</keyword>
<dbReference type="AlphaFoldDB" id="A0A8J2NUY1"/>
<keyword evidence="3" id="KW-1185">Reference proteome</keyword>
<keyword evidence="1" id="KW-0812">Transmembrane</keyword>
<comment type="caution">
    <text evidence="2">The sequence shown here is derived from an EMBL/GenBank/DDBJ whole genome shotgun (WGS) entry which is preliminary data.</text>
</comment>
<name>A0A8J2NUY1_9HEXA</name>
<feature type="transmembrane region" description="Helical" evidence="1">
    <location>
        <begin position="279"/>
        <end position="299"/>
    </location>
</feature>
<feature type="transmembrane region" description="Helical" evidence="1">
    <location>
        <begin position="169"/>
        <end position="186"/>
    </location>
</feature>
<reference evidence="2" key="1">
    <citation type="submission" date="2021-06" db="EMBL/GenBank/DDBJ databases">
        <authorList>
            <person name="Hodson N. C."/>
            <person name="Mongue J. A."/>
            <person name="Jaron S. K."/>
        </authorList>
    </citation>
    <scope>NUCLEOTIDE SEQUENCE</scope>
</reference>
<feature type="transmembrane region" description="Helical" evidence="1">
    <location>
        <begin position="198"/>
        <end position="219"/>
    </location>
</feature>